<dbReference type="EMBL" id="LYXU01000004">
    <property type="protein sequence ID" value="OBS18841.1"/>
    <property type="molecule type" value="Genomic_DNA"/>
</dbReference>
<evidence type="ECO:0000313" key="22">
    <source>
        <dbReference type="Proteomes" id="UP000091967"/>
    </source>
</evidence>
<dbReference type="Gene3D" id="3.40.50.80">
    <property type="entry name" value="Nucleotide-binding domain of ferredoxin-NADP reductase (FNR) module"/>
    <property type="match status" value="1"/>
</dbReference>
<feature type="transmembrane region" description="Helical" evidence="18">
    <location>
        <begin position="183"/>
        <end position="204"/>
    </location>
</feature>
<evidence type="ECO:0000256" key="10">
    <source>
        <dbReference type="ARBA" id="ARBA00022827"/>
    </source>
</evidence>
<evidence type="ECO:0000259" key="20">
    <source>
        <dbReference type="PROSITE" id="PS51384"/>
    </source>
</evidence>
<dbReference type="Gene3D" id="1.20.120.1770">
    <property type="match status" value="1"/>
</dbReference>
<dbReference type="PRINTS" id="PR00463">
    <property type="entry name" value="EP450I"/>
</dbReference>
<dbReference type="Pfam" id="PF00175">
    <property type="entry name" value="NAD_binding_1"/>
    <property type="match status" value="1"/>
</dbReference>
<dbReference type="Gene3D" id="2.40.30.10">
    <property type="entry name" value="Translation factors"/>
    <property type="match status" value="1"/>
</dbReference>
<dbReference type="PROSITE" id="PS50902">
    <property type="entry name" value="FLAVODOXIN_LIKE"/>
    <property type="match status" value="1"/>
</dbReference>
<comment type="similarity">
    <text evidence="4">In the N-terminal section; belongs to the cytochrome P450 family.</text>
</comment>
<evidence type="ECO:0000256" key="1">
    <source>
        <dbReference type="ARBA" id="ARBA00001917"/>
    </source>
</evidence>
<dbReference type="OMA" id="LCTMGFR"/>
<feature type="transmembrane region" description="Helical" evidence="18">
    <location>
        <begin position="150"/>
        <end position="171"/>
    </location>
</feature>
<organism evidence="21 22">
    <name type="scientific">Fusarium poae</name>
    <dbReference type="NCBI Taxonomy" id="36050"/>
    <lineage>
        <taxon>Eukaryota</taxon>
        <taxon>Fungi</taxon>
        <taxon>Dikarya</taxon>
        <taxon>Ascomycota</taxon>
        <taxon>Pezizomycotina</taxon>
        <taxon>Sordariomycetes</taxon>
        <taxon>Hypocreomycetidae</taxon>
        <taxon>Hypocreales</taxon>
        <taxon>Nectriaceae</taxon>
        <taxon>Fusarium</taxon>
    </lineage>
</organism>
<dbReference type="GO" id="GO:0005506">
    <property type="term" value="F:iron ion binding"/>
    <property type="evidence" value="ECO:0007669"/>
    <property type="project" value="InterPro"/>
</dbReference>
<dbReference type="InterPro" id="IPR036396">
    <property type="entry name" value="Cyt_P450_sf"/>
</dbReference>
<evidence type="ECO:0000256" key="14">
    <source>
        <dbReference type="ARBA" id="ARBA00023004"/>
    </source>
</evidence>
<dbReference type="Proteomes" id="UP000091967">
    <property type="component" value="Unassembled WGS sequence"/>
</dbReference>
<keyword evidence="18" id="KW-0472">Membrane</keyword>
<dbReference type="CDD" id="cd06206">
    <property type="entry name" value="bifunctional_CYPOR"/>
    <property type="match status" value="1"/>
</dbReference>
<evidence type="ECO:0000256" key="2">
    <source>
        <dbReference type="ARBA" id="ARBA00001971"/>
    </source>
</evidence>
<evidence type="ECO:0000256" key="8">
    <source>
        <dbReference type="ARBA" id="ARBA00022643"/>
    </source>
</evidence>
<keyword evidence="7" id="KW-0285">Flavoprotein</keyword>
<evidence type="ECO:0000256" key="3">
    <source>
        <dbReference type="ARBA" id="ARBA00001974"/>
    </source>
</evidence>
<feature type="transmembrane region" description="Helical" evidence="18">
    <location>
        <begin position="261"/>
        <end position="283"/>
    </location>
</feature>
<evidence type="ECO:0000256" key="16">
    <source>
        <dbReference type="ARBA" id="ARBA00069740"/>
    </source>
</evidence>
<dbReference type="Pfam" id="PF00067">
    <property type="entry name" value="p450"/>
    <property type="match status" value="1"/>
</dbReference>
<protein>
    <recommendedName>
        <fullName evidence="16">Bifunctional cytochrome P450/NADPH--P450 reductase</fullName>
    </recommendedName>
</protein>
<keyword evidence="12" id="KW-0249">Electron transport</keyword>
<keyword evidence="5" id="KW-0813">Transport</keyword>
<dbReference type="GO" id="GO:0003958">
    <property type="term" value="F:NADPH-hemoprotein reductase activity"/>
    <property type="evidence" value="ECO:0007669"/>
    <property type="project" value="TreeGrafter"/>
</dbReference>
<dbReference type="InterPro" id="IPR029039">
    <property type="entry name" value="Flavoprotein-like_sf"/>
</dbReference>
<reference evidence="21 22" key="1">
    <citation type="submission" date="2016-06" db="EMBL/GenBank/DDBJ databases">
        <title>Living apart together: crosstalk between the core and supernumerary genomes in a fungal plant pathogen.</title>
        <authorList>
            <person name="Vanheule A."/>
            <person name="Audenaert K."/>
            <person name="Warris S."/>
            <person name="Van De Geest H."/>
            <person name="Schijlen E."/>
            <person name="Hofte M."/>
            <person name="De Saeger S."/>
            <person name="Haesaert G."/>
            <person name="Waalwijk C."/>
            <person name="Van Der Lee T."/>
        </authorList>
    </citation>
    <scope>NUCLEOTIDE SEQUENCE [LARGE SCALE GENOMIC DNA]</scope>
    <source>
        <strain evidence="21 22">2516</strain>
    </source>
</reference>
<dbReference type="InterPro" id="IPR003097">
    <property type="entry name" value="CysJ-like_FAD-binding"/>
</dbReference>
<dbReference type="SUPFAM" id="SSF52343">
    <property type="entry name" value="Ferredoxin reductase-like, C-terminal NADP-linked domain"/>
    <property type="match status" value="1"/>
</dbReference>
<dbReference type="InterPro" id="IPR008254">
    <property type="entry name" value="Flavodoxin/NO_synth"/>
</dbReference>
<evidence type="ECO:0000256" key="6">
    <source>
        <dbReference type="ARBA" id="ARBA00022617"/>
    </source>
</evidence>
<dbReference type="PANTHER" id="PTHR19384:SF127">
    <property type="entry name" value="BIFUNCTIONAL CYTOCHROME P450_NADPH--P450 REDUCTASE"/>
    <property type="match status" value="1"/>
</dbReference>
<dbReference type="InterPro" id="IPR001128">
    <property type="entry name" value="Cyt_P450"/>
</dbReference>
<keyword evidence="15" id="KW-0503">Monooxygenase</keyword>
<dbReference type="Pfam" id="PF00258">
    <property type="entry name" value="Flavodoxin_1"/>
    <property type="match status" value="1"/>
</dbReference>
<keyword evidence="22" id="KW-1185">Reference proteome</keyword>
<evidence type="ECO:0000256" key="9">
    <source>
        <dbReference type="ARBA" id="ARBA00022723"/>
    </source>
</evidence>
<keyword evidence="18" id="KW-1133">Transmembrane helix</keyword>
<evidence type="ECO:0000256" key="4">
    <source>
        <dbReference type="ARBA" id="ARBA00010018"/>
    </source>
</evidence>
<dbReference type="Gene3D" id="1.10.630.10">
    <property type="entry name" value="Cytochrome P450"/>
    <property type="match status" value="1"/>
</dbReference>
<keyword evidence="9 17" id="KW-0479">Metal-binding</keyword>
<feature type="domain" description="FAD-binding FR-type" evidence="20">
    <location>
        <begin position="1131"/>
        <end position="1359"/>
    </location>
</feature>
<proteinExistence type="inferred from homology"/>
<accession>A0A1B8AEE5</accession>
<evidence type="ECO:0000256" key="13">
    <source>
        <dbReference type="ARBA" id="ARBA00023002"/>
    </source>
</evidence>
<dbReference type="GO" id="GO:0016705">
    <property type="term" value="F:oxidoreductase activity, acting on paired donors, with incorporation or reduction of molecular oxygen"/>
    <property type="evidence" value="ECO:0007669"/>
    <property type="project" value="InterPro"/>
</dbReference>
<dbReference type="PROSITE" id="PS00086">
    <property type="entry name" value="CYTOCHROME_P450"/>
    <property type="match status" value="1"/>
</dbReference>
<keyword evidence="8" id="KW-0288">FMN</keyword>
<feature type="transmembrane region" description="Helical" evidence="18">
    <location>
        <begin position="224"/>
        <end position="241"/>
    </location>
</feature>
<feature type="binding site" description="axial binding residue" evidence="17">
    <location>
        <position position="866"/>
    </location>
    <ligand>
        <name>heme</name>
        <dbReference type="ChEBI" id="CHEBI:30413"/>
    </ligand>
    <ligandPart>
        <name>Fe</name>
        <dbReference type="ChEBI" id="CHEBI:18248"/>
    </ligandPart>
</feature>
<dbReference type="CDD" id="cd11068">
    <property type="entry name" value="CYP120A1"/>
    <property type="match status" value="1"/>
</dbReference>
<dbReference type="InterPro" id="IPR001433">
    <property type="entry name" value="OxRdtase_FAD/NAD-bd"/>
</dbReference>
<feature type="transmembrane region" description="Helical" evidence="18">
    <location>
        <begin position="1367"/>
        <end position="1385"/>
    </location>
</feature>
<evidence type="ECO:0000256" key="15">
    <source>
        <dbReference type="ARBA" id="ARBA00023033"/>
    </source>
</evidence>
<keyword evidence="18" id="KW-0812">Transmembrane</keyword>
<evidence type="ECO:0000313" key="21">
    <source>
        <dbReference type="EMBL" id="OBS18841.1"/>
    </source>
</evidence>
<dbReference type="GO" id="GO:0005829">
    <property type="term" value="C:cytosol"/>
    <property type="evidence" value="ECO:0007669"/>
    <property type="project" value="TreeGrafter"/>
</dbReference>
<dbReference type="GO" id="GO:0020037">
    <property type="term" value="F:heme binding"/>
    <property type="evidence" value="ECO:0007669"/>
    <property type="project" value="InterPro"/>
</dbReference>
<dbReference type="FunFam" id="1.10.630.10:FF:000040">
    <property type="entry name" value="Bifunctional cytochrome P450/NADPH--P450 reductase"/>
    <property type="match status" value="1"/>
</dbReference>
<dbReference type="Gene3D" id="1.20.990.10">
    <property type="entry name" value="NADPH-cytochrome p450 Reductase, Chain A, domain 3"/>
    <property type="match status" value="1"/>
</dbReference>
<evidence type="ECO:0000256" key="11">
    <source>
        <dbReference type="ARBA" id="ARBA00022857"/>
    </source>
</evidence>
<dbReference type="STRING" id="36050.A0A1B8AEE5"/>
<dbReference type="GO" id="GO:0010181">
    <property type="term" value="F:FMN binding"/>
    <property type="evidence" value="ECO:0007669"/>
    <property type="project" value="InterPro"/>
</dbReference>
<keyword evidence="6 17" id="KW-0349">Heme</keyword>
<dbReference type="InterPro" id="IPR023173">
    <property type="entry name" value="NADPH_Cyt_P450_Rdtase_alpha"/>
</dbReference>
<comment type="cofactor">
    <cofactor evidence="1">
        <name>FMN</name>
        <dbReference type="ChEBI" id="CHEBI:58210"/>
    </cofactor>
</comment>
<sequence>MSAITLSDIAEMMANVSREEYVADFLKHQVSKLHSRETCWPQSGVSGLLYLLRANLSETHSWNNSYIVQGPYHFNSTGNIYSVDFANKEFIVNGVDQDTYITLSYVHALSMILAFFLIYPIILLMESSTVLCDLINRPVAKKTVQKWESALRLVVFTPLVIAGLVTGIIAMGSSDHFRTEHGVIGIITVVFAGFVSILFFFGFFFDRRMRRTARGMRLLQNVHYFDMFVCQVILMLSGFVLTDGFDDLSVMGLCYIQISTAWAVSLGMIAAFVWNSAMVLMTAQWFLVRRARPEPVAAGPAAGIKMWRFVRLWKKRDVRAEQELSSLSGTSYVGYPELVQGGRRGRSRLVVMTCQCELTVVECPKIRQSYDLSSGSVISTAEKWVTHLNSYDFIETFFVYIMIKFGTIVIIIVIINTSNSTTKAITTTTRLINLATTIESQYYPSKQQPTTQLDKMAIKDSGKKRGQIPGPKGLPVLGNLFDLDLDDSLTSLINMGQKYAPIFSLEIAGHREIMLCSRDLVDEVCDETRFHKLVTGGVDKLRPLAGDGLFTAQHGNHEWGIAHRILMPLFGPLKIRAMFDDMQDVSEQLCLKWARLGPSATIDVASDFTRLTLDTIALCTMGYRFNSFYSNEKMHPFVDSMVAALIDADKQSMFPDFIGACRVKALAAFRKHAAIMKDTCNELIQARRKNPIQGTDLLTAMMEGKDPKTGEGMSDSLITQNLITFLIAGHETTSGLLSFAFYYLLENPRTLEKARAEVDEVVGDQSLNVDHLAKMPYVNMILRETLRLMPTAPGFYVTPAKDEIIGGQYSVAANEPLLCFLHLVHRDPKVWGSDAEEFRPERMADELFEALPKNAWKPFGNGMRGCIGREFAWQEAKLITVMILQNFDLSKADPSYKLKIKQSLTIKPDGFNMHAKLRNDRKVSGLFKTPSLSSQQPSLSSRQSINPINAKDLKPISIFYGSNTGTCEALAQKLSADCVASGFMPSKPLPLDMATNNLSKDGPNILLAASYDGRPSDNAQEFTKWAESLKPGQLEGIQFAVFGCGHKDWVSTYFKIPKILDKCLADAGADRLVDIGLTDASTGRLYSDFDDWENQKLFAELSKRQGVAPVDESNLELNVTVIKPQNNDMGGNFRRAEVIENTLLTYPGVSRKHSLLLKLPKDMEYTPGDHVLVLPKNPPPLVEQAMSCFGVHSDTALIISSKRPTFLPTDTPILTSSLLSSLVELSQTASRTGLKRLADFAGDDNIKACVERLAGDDYTSGVEEQRLSILDILRKYPSINMPLSTFLSMLPQMRPRTYSFASAPEWKQGHGMLLFSVVEAEEGPVARPGGLATNYMAQLRHGDYVLVEPRPCRPELRTTMMIPEPKVPIIMIAVGAGLAPFLGYLQKRFLQAQNFQRTNLPCCTLIFGCRGAKMDDICRDQLDKYSRAGVVTVHRAYSRDPDAECQYVQGVVKKHSETLAKQWAQGAIVMVCSGKKVSDDVMDVLSPILFTEEKRLGMTTVDGVDVWRQNVPKERMILEVFG</sequence>
<evidence type="ECO:0000259" key="19">
    <source>
        <dbReference type="PROSITE" id="PS50902"/>
    </source>
</evidence>
<feature type="transmembrane region" description="Helical" evidence="18">
    <location>
        <begin position="105"/>
        <end position="125"/>
    </location>
</feature>
<comment type="caution">
    <text evidence="21">The sequence shown here is derived from an EMBL/GenBank/DDBJ whole genome shotgun (WGS) entry which is preliminary data.</text>
</comment>
<dbReference type="SUPFAM" id="SSF63380">
    <property type="entry name" value="Riboflavin synthase domain-like"/>
    <property type="match status" value="1"/>
</dbReference>
<dbReference type="SUPFAM" id="SSF52218">
    <property type="entry name" value="Flavoproteins"/>
    <property type="match status" value="1"/>
</dbReference>
<keyword evidence="11" id="KW-0521">NADP</keyword>
<dbReference type="PRINTS" id="PR00385">
    <property type="entry name" value="P450"/>
</dbReference>
<keyword evidence="10" id="KW-0274">FAD</keyword>
<dbReference type="InterPro" id="IPR017938">
    <property type="entry name" value="Riboflavin_synthase-like_b-brl"/>
</dbReference>
<comment type="cofactor">
    <cofactor evidence="3">
        <name>FAD</name>
        <dbReference type="ChEBI" id="CHEBI:57692"/>
    </cofactor>
</comment>
<feature type="transmembrane region" description="Helical" evidence="18">
    <location>
        <begin position="397"/>
        <end position="415"/>
    </location>
</feature>
<keyword evidence="13" id="KW-0560">Oxidoreductase</keyword>
<feature type="domain" description="Flavodoxin-like" evidence="19">
    <location>
        <begin position="956"/>
        <end position="1097"/>
    </location>
</feature>
<comment type="cofactor">
    <cofactor evidence="2 17">
        <name>heme</name>
        <dbReference type="ChEBI" id="CHEBI:30413"/>
    </cofactor>
</comment>
<dbReference type="SUPFAM" id="SSF48264">
    <property type="entry name" value="Cytochrome P450"/>
    <property type="match status" value="1"/>
</dbReference>
<dbReference type="GO" id="GO:0004497">
    <property type="term" value="F:monooxygenase activity"/>
    <property type="evidence" value="ECO:0007669"/>
    <property type="project" value="UniProtKB-KW"/>
</dbReference>
<evidence type="ECO:0000256" key="5">
    <source>
        <dbReference type="ARBA" id="ARBA00022448"/>
    </source>
</evidence>
<keyword evidence="14 17" id="KW-0408">Iron</keyword>
<evidence type="ECO:0000256" key="7">
    <source>
        <dbReference type="ARBA" id="ARBA00022630"/>
    </source>
</evidence>
<dbReference type="InterPro" id="IPR017972">
    <property type="entry name" value="Cyt_P450_CS"/>
</dbReference>
<evidence type="ECO:0000256" key="18">
    <source>
        <dbReference type="SAM" id="Phobius"/>
    </source>
</evidence>
<evidence type="ECO:0000256" key="17">
    <source>
        <dbReference type="PIRSR" id="PIRSR602401-1"/>
    </source>
</evidence>
<gene>
    <name evidence="21" type="ORF">FPOA_10568</name>
</gene>
<evidence type="ECO:0000256" key="12">
    <source>
        <dbReference type="ARBA" id="ARBA00022982"/>
    </source>
</evidence>
<dbReference type="Gene3D" id="3.40.50.360">
    <property type="match status" value="1"/>
</dbReference>
<dbReference type="InterPro" id="IPR002401">
    <property type="entry name" value="Cyt_P450_E_grp-I"/>
</dbReference>
<dbReference type="PROSITE" id="PS51384">
    <property type="entry name" value="FAD_FR"/>
    <property type="match status" value="1"/>
</dbReference>
<dbReference type="Pfam" id="PF00667">
    <property type="entry name" value="FAD_binding_1"/>
    <property type="match status" value="1"/>
</dbReference>
<dbReference type="InterPro" id="IPR039261">
    <property type="entry name" value="FNR_nucleotide-bd"/>
</dbReference>
<dbReference type="GO" id="GO:0050660">
    <property type="term" value="F:flavin adenine dinucleotide binding"/>
    <property type="evidence" value="ECO:0007669"/>
    <property type="project" value="TreeGrafter"/>
</dbReference>
<dbReference type="InterPro" id="IPR017927">
    <property type="entry name" value="FAD-bd_FR_type"/>
</dbReference>
<dbReference type="PANTHER" id="PTHR19384">
    <property type="entry name" value="NITRIC OXIDE SYNTHASE-RELATED"/>
    <property type="match status" value="1"/>
</dbReference>
<name>A0A1B8AEE5_FUSPO</name>